<sequence>MKNLYNRNTLILLFVIAVVSINLRLGITSIGPLMDTLTESLNLSSTEASLLTTVPVICMGIFALLATVLNKMLGSKITLLLMLFILFISTLIRGFYPGFITLLISAFFVGLAIAVLAPTISSVIKKYFPGHAAVAIGISSFFMSAGSATTAALTGAFYKSTDSYPFALAIWSVFSLLAMIVVLLIYKPGARNNMPSQEVPEVKYNFPSPWVQKMPWLFMLFYALQAALYFSTLTWLVPMSVENGMSMIQGGMLLAAVMAMQVIFNLLFPILMEKYPARRNWIFLILAIGAIATGLFWTGGHVLMWVAAFMMGIPLGGLYSAAMMLPLDETVTSQGANSWTAMMQTGGCILGGLFPFVIGWIFDMTHNHNYTMSILLGLYVVGFLLITAIGNKTEKNYDDYIVKDPENIAG</sequence>
<keyword evidence="3 6" id="KW-0812">Transmembrane</keyword>
<dbReference type="InterPro" id="IPR020846">
    <property type="entry name" value="MFS_dom"/>
</dbReference>
<dbReference type="InterPro" id="IPR036259">
    <property type="entry name" value="MFS_trans_sf"/>
</dbReference>
<name>A0A6V7RR51_9STAP</name>
<organism evidence="8 9">
    <name type="scientific">Jeotgalicoccus meleagridis</name>
    <dbReference type="NCBI Taxonomy" id="2759181"/>
    <lineage>
        <taxon>Bacteria</taxon>
        <taxon>Bacillati</taxon>
        <taxon>Bacillota</taxon>
        <taxon>Bacilli</taxon>
        <taxon>Bacillales</taxon>
        <taxon>Staphylococcaceae</taxon>
        <taxon>Jeotgalicoccus</taxon>
    </lineage>
</organism>
<dbReference type="Proteomes" id="UP000589351">
    <property type="component" value="Unassembled WGS sequence"/>
</dbReference>
<keyword evidence="4 6" id="KW-1133">Transmembrane helix</keyword>
<dbReference type="GO" id="GO:0022857">
    <property type="term" value="F:transmembrane transporter activity"/>
    <property type="evidence" value="ECO:0007669"/>
    <property type="project" value="InterPro"/>
</dbReference>
<dbReference type="Gene3D" id="1.20.1250.20">
    <property type="entry name" value="MFS general substrate transporter like domains"/>
    <property type="match status" value="2"/>
</dbReference>
<reference evidence="8 9" key="1">
    <citation type="submission" date="2020-07" db="EMBL/GenBank/DDBJ databases">
        <authorList>
            <person name="Criscuolo A."/>
        </authorList>
    </citation>
    <scope>NUCLEOTIDE SEQUENCE [LARGE SCALE GENOMIC DNA]</scope>
    <source>
        <strain evidence="8">CIP111649</strain>
    </source>
</reference>
<comment type="subcellular location">
    <subcellularLocation>
        <location evidence="1">Cell membrane</location>
        <topology evidence="1">Multi-pass membrane protein</topology>
    </subcellularLocation>
</comment>
<feature type="transmembrane region" description="Helical" evidence="6">
    <location>
        <begin position="303"/>
        <end position="327"/>
    </location>
</feature>
<proteinExistence type="predicted"/>
<accession>A0A6V7RR51</accession>
<feature type="transmembrane region" description="Helical" evidence="6">
    <location>
        <begin position="339"/>
        <end position="362"/>
    </location>
</feature>
<evidence type="ECO:0000256" key="6">
    <source>
        <dbReference type="SAM" id="Phobius"/>
    </source>
</evidence>
<dbReference type="GO" id="GO:0005886">
    <property type="term" value="C:plasma membrane"/>
    <property type="evidence" value="ECO:0007669"/>
    <property type="project" value="UniProtKB-SubCell"/>
</dbReference>
<keyword evidence="5 6" id="KW-0472">Membrane</keyword>
<comment type="caution">
    <text evidence="8">The sequence shown here is derived from an EMBL/GenBank/DDBJ whole genome shotgun (WGS) entry which is preliminary data.</text>
</comment>
<evidence type="ECO:0000256" key="4">
    <source>
        <dbReference type="ARBA" id="ARBA00022989"/>
    </source>
</evidence>
<feature type="transmembrane region" description="Helical" evidence="6">
    <location>
        <begin position="216"/>
        <end position="236"/>
    </location>
</feature>
<dbReference type="InterPro" id="IPR052524">
    <property type="entry name" value="MFS_Cyanate_Porter"/>
</dbReference>
<dbReference type="PANTHER" id="PTHR23523">
    <property type="match status" value="1"/>
</dbReference>
<dbReference type="SUPFAM" id="SSF103473">
    <property type="entry name" value="MFS general substrate transporter"/>
    <property type="match status" value="1"/>
</dbReference>
<feature type="transmembrane region" description="Helical" evidence="6">
    <location>
        <begin position="368"/>
        <end position="389"/>
    </location>
</feature>
<keyword evidence="2" id="KW-0813">Transport</keyword>
<dbReference type="PROSITE" id="PS50850">
    <property type="entry name" value="MFS"/>
    <property type="match status" value="1"/>
</dbReference>
<feature type="transmembrane region" description="Helical" evidence="6">
    <location>
        <begin position="77"/>
        <end position="96"/>
    </location>
</feature>
<dbReference type="Pfam" id="PF07690">
    <property type="entry name" value="MFS_1"/>
    <property type="match status" value="1"/>
</dbReference>
<dbReference type="PANTHER" id="PTHR23523:SF2">
    <property type="entry name" value="2-NITROIMIDAZOLE TRANSPORTER"/>
    <property type="match status" value="1"/>
</dbReference>
<feature type="transmembrane region" description="Helical" evidence="6">
    <location>
        <begin position="102"/>
        <end position="120"/>
    </location>
</feature>
<dbReference type="AlphaFoldDB" id="A0A6V7RR51"/>
<evidence type="ECO:0000256" key="2">
    <source>
        <dbReference type="ARBA" id="ARBA00022448"/>
    </source>
</evidence>
<feature type="transmembrane region" description="Helical" evidence="6">
    <location>
        <begin position="164"/>
        <end position="186"/>
    </location>
</feature>
<feature type="domain" description="Major facilitator superfamily (MFS) profile" evidence="7">
    <location>
        <begin position="12"/>
        <end position="394"/>
    </location>
</feature>
<gene>
    <name evidence="8" type="primary">yycB_2</name>
    <name evidence="8" type="ORF">JEODO184_01933</name>
</gene>
<feature type="transmembrane region" description="Helical" evidence="6">
    <location>
        <begin position="132"/>
        <end position="158"/>
    </location>
</feature>
<dbReference type="RefSeq" id="WP_185126427.1">
    <property type="nucleotide sequence ID" value="NZ_CAJEWD010000008.1"/>
</dbReference>
<feature type="transmembrane region" description="Helical" evidence="6">
    <location>
        <begin position="280"/>
        <end position="297"/>
    </location>
</feature>
<evidence type="ECO:0000313" key="9">
    <source>
        <dbReference type="Proteomes" id="UP000589351"/>
    </source>
</evidence>
<dbReference type="InterPro" id="IPR011701">
    <property type="entry name" value="MFS"/>
</dbReference>
<evidence type="ECO:0000256" key="5">
    <source>
        <dbReference type="ARBA" id="ARBA00023136"/>
    </source>
</evidence>
<keyword evidence="9" id="KW-1185">Reference proteome</keyword>
<dbReference type="EMBL" id="CAJEWD010000008">
    <property type="protein sequence ID" value="CAD2080427.1"/>
    <property type="molecule type" value="Genomic_DNA"/>
</dbReference>
<feature type="transmembrane region" description="Helical" evidence="6">
    <location>
        <begin position="248"/>
        <end position="268"/>
    </location>
</feature>
<evidence type="ECO:0000313" key="8">
    <source>
        <dbReference type="EMBL" id="CAD2080427.1"/>
    </source>
</evidence>
<protein>
    <submittedName>
        <fullName evidence="8">Putative transporter YycB</fullName>
    </submittedName>
</protein>
<feature type="transmembrane region" description="Helical" evidence="6">
    <location>
        <begin position="50"/>
        <end position="70"/>
    </location>
</feature>
<evidence type="ECO:0000256" key="3">
    <source>
        <dbReference type="ARBA" id="ARBA00022692"/>
    </source>
</evidence>
<evidence type="ECO:0000256" key="1">
    <source>
        <dbReference type="ARBA" id="ARBA00004651"/>
    </source>
</evidence>
<evidence type="ECO:0000259" key="7">
    <source>
        <dbReference type="PROSITE" id="PS50850"/>
    </source>
</evidence>